<evidence type="ECO:0000256" key="1">
    <source>
        <dbReference type="SAM" id="SignalP"/>
    </source>
</evidence>
<dbReference type="Proteomes" id="UP000006056">
    <property type="component" value="Chromosome"/>
</dbReference>
<dbReference type="InterPro" id="IPR010634">
    <property type="entry name" value="DUF1223"/>
</dbReference>
<dbReference type="PANTHER" id="PTHR36057:SF1">
    <property type="entry name" value="LIPOPROTEIN LIPID ATTACHMENT SITE-LIKE PROTEIN, PUTATIVE (DUF1223)-RELATED"/>
    <property type="match status" value="1"/>
</dbReference>
<protein>
    <submittedName>
        <fullName evidence="2">Uncharacterized secreted protein</fullName>
    </submittedName>
</protein>
<dbReference type="EMBL" id="CP003379">
    <property type="protein sequence ID" value="AFL86752.1"/>
    <property type="molecule type" value="Genomic_DNA"/>
</dbReference>
<keyword evidence="1" id="KW-0732">Signal</keyword>
<name>I3ZBY4_TERRK</name>
<keyword evidence="3" id="KW-1185">Reference proteome</keyword>
<reference evidence="2 3" key="1">
    <citation type="submission" date="2012-06" db="EMBL/GenBank/DDBJ databases">
        <title>Complete genome of Terriglobus roseus DSM 18391.</title>
        <authorList>
            <consortium name="US DOE Joint Genome Institute (JGI-PGF)"/>
            <person name="Lucas S."/>
            <person name="Copeland A."/>
            <person name="Lapidus A."/>
            <person name="Glavina del Rio T."/>
            <person name="Dalin E."/>
            <person name="Tice H."/>
            <person name="Bruce D."/>
            <person name="Goodwin L."/>
            <person name="Pitluck S."/>
            <person name="Peters L."/>
            <person name="Mikhailova N."/>
            <person name="Munk A.C.C."/>
            <person name="Kyrpides N."/>
            <person name="Mavromatis K."/>
            <person name="Ivanova N."/>
            <person name="Brettin T."/>
            <person name="Detter J.C."/>
            <person name="Han C."/>
            <person name="Larimer F."/>
            <person name="Land M."/>
            <person name="Hauser L."/>
            <person name="Markowitz V."/>
            <person name="Cheng J.-F."/>
            <person name="Hugenholtz P."/>
            <person name="Woyke T."/>
            <person name="Wu D."/>
            <person name="Brambilla E."/>
            <person name="Klenk H.-P."/>
            <person name="Eisen J.A."/>
        </authorList>
    </citation>
    <scope>NUCLEOTIDE SEQUENCE [LARGE SCALE GENOMIC DNA]</scope>
    <source>
        <strain evidence="3">DSM 18391 / NRRL B-41598 / KBS 63</strain>
    </source>
</reference>
<dbReference type="STRING" id="926566.Terro_0404"/>
<dbReference type="InterPro" id="IPR036249">
    <property type="entry name" value="Thioredoxin-like_sf"/>
</dbReference>
<feature type="signal peptide" evidence="1">
    <location>
        <begin position="1"/>
        <end position="24"/>
    </location>
</feature>
<dbReference type="PANTHER" id="PTHR36057">
    <property type="match status" value="1"/>
</dbReference>
<accession>I3ZBY4</accession>
<evidence type="ECO:0000313" key="2">
    <source>
        <dbReference type="EMBL" id="AFL86752.1"/>
    </source>
</evidence>
<dbReference type="eggNOG" id="COG5429">
    <property type="taxonomic scope" value="Bacteria"/>
</dbReference>
<sequence>MNPVRKTITAIAACLLAVSTLPTALSQAKHTEPPQSIVLVELFTSEGCSSCPPADELLRKVNGRLTATGQLVVGISEHVTYWNRLGWTDPFSSSTYTDRQDRYATRFGLDSVYTPQMVVDGQQQFVGSNEARLSQALANQAKEKKINLRILSSEIQGGSIAIHFSATQLLSKRPLNIVAIVTDDLATSKVLRGENGGRSLQHVAVARSLATVATIHQDTDATVNVPRNRSDGITWESAHHLILFAQEAGQGAIVGSDAKPFALATARGENL</sequence>
<dbReference type="KEGG" id="trs:Terro_0404"/>
<organism evidence="2 3">
    <name type="scientific">Terriglobus roseus (strain DSM 18391 / NRRL B-41598 / KBS 63)</name>
    <dbReference type="NCBI Taxonomy" id="926566"/>
    <lineage>
        <taxon>Bacteria</taxon>
        <taxon>Pseudomonadati</taxon>
        <taxon>Acidobacteriota</taxon>
        <taxon>Terriglobia</taxon>
        <taxon>Terriglobales</taxon>
        <taxon>Acidobacteriaceae</taxon>
        <taxon>Terriglobus</taxon>
    </lineage>
</organism>
<evidence type="ECO:0000313" key="3">
    <source>
        <dbReference type="Proteomes" id="UP000006056"/>
    </source>
</evidence>
<proteinExistence type="predicted"/>
<feature type="chain" id="PRO_5003683829" evidence="1">
    <location>
        <begin position="25"/>
        <end position="271"/>
    </location>
</feature>
<gene>
    <name evidence="2" type="ordered locus">Terro_0404</name>
</gene>
<dbReference type="Pfam" id="PF06764">
    <property type="entry name" value="DUF1223"/>
    <property type="match status" value="1"/>
</dbReference>
<dbReference type="SUPFAM" id="SSF52833">
    <property type="entry name" value="Thioredoxin-like"/>
    <property type="match status" value="1"/>
</dbReference>
<dbReference type="PATRIC" id="fig|926566.3.peg.406"/>
<dbReference type="AlphaFoldDB" id="I3ZBY4"/>
<dbReference type="HOGENOM" id="CLU_065609_1_0_0"/>